<keyword evidence="2" id="KW-0472">Membrane</keyword>
<reference evidence="3" key="1">
    <citation type="submission" date="2025-08" db="UniProtKB">
        <authorList>
            <consortium name="RefSeq"/>
        </authorList>
    </citation>
    <scope>IDENTIFICATION</scope>
</reference>
<feature type="transmembrane region" description="Helical" evidence="2">
    <location>
        <begin position="6"/>
        <end position="28"/>
    </location>
</feature>
<name>A0AAJ7EDH7_PAPXU</name>
<dbReference type="Gene3D" id="3.40.50.720">
    <property type="entry name" value="NAD(P)-binding Rossmann-like Domain"/>
    <property type="match status" value="1"/>
</dbReference>
<dbReference type="GO" id="GO:0016491">
    <property type="term" value="F:oxidoreductase activity"/>
    <property type="evidence" value="ECO:0007669"/>
    <property type="project" value="TreeGrafter"/>
</dbReference>
<dbReference type="Pfam" id="PF00106">
    <property type="entry name" value="adh_short"/>
    <property type="match status" value="1"/>
</dbReference>
<evidence type="ECO:0000256" key="1">
    <source>
        <dbReference type="SAM" id="MobiDB-lite"/>
    </source>
</evidence>
<dbReference type="Proteomes" id="UP000694872">
    <property type="component" value="Unplaced"/>
</dbReference>
<proteinExistence type="predicted"/>
<evidence type="ECO:0000313" key="3">
    <source>
        <dbReference type="RefSeq" id="XP_013172958.1"/>
    </source>
</evidence>
<dbReference type="SUPFAM" id="SSF51735">
    <property type="entry name" value="NAD(P)-binding Rossmann-fold domains"/>
    <property type="match status" value="1"/>
</dbReference>
<organism evidence="3">
    <name type="scientific">Papilio xuthus</name>
    <name type="common">Asian swallowtail butterfly</name>
    <dbReference type="NCBI Taxonomy" id="66420"/>
    <lineage>
        <taxon>Eukaryota</taxon>
        <taxon>Metazoa</taxon>
        <taxon>Ecdysozoa</taxon>
        <taxon>Arthropoda</taxon>
        <taxon>Hexapoda</taxon>
        <taxon>Insecta</taxon>
        <taxon>Pterygota</taxon>
        <taxon>Neoptera</taxon>
        <taxon>Endopterygota</taxon>
        <taxon>Lepidoptera</taxon>
        <taxon>Glossata</taxon>
        <taxon>Ditrysia</taxon>
        <taxon>Papilionoidea</taxon>
        <taxon>Papilionidae</taxon>
        <taxon>Papilioninae</taxon>
        <taxon>Papilio</taxon>
    </lineage>
</organism>
<dbReference type="PANTHER" id="PTHR43313:SF36">
    <property type="entry name" value="D-BETA-HYDROXYBUTYRATE DEHYDROGENASE, MITOCHONDRIAL"/>
    <property type="match status" value="1"/>
</dbReference>
<sequence length="352" mass="36581">MDPLTWLSLGLQLAALCCIVGALLLYLLRKVRVAEVLPTDGAKTVLVTSVDTALGLQIATYLSDRGWRVIAGCRSGGLGARLAESWLQAHVAATPEDQQPPRLATLELDVAREDLLEEAARAIAQHLPAGEHGVWAVINTAGCGGRGAARWEAALRGNVLGALRVARSFAPLLAAAAADHPHAGRLFYIGLTSDTACESVSQGLGLGAGQSLGALEACETGAVCAAARWGTWGAARALRGALRARGVRVVLLHAPDLSALDVYAPPAQLSAPSQPASRPESPSSDISGASASASCAVTMPGEAAEYSAKVLPAAALRLLEDALTTPAPKDSYYLKLKHDSWFTRMPSLRVGH</sequence>
<dbReference type="GO" id="GO:0008202">
    <property type="term" value="P:steroid metabolic process"/>
    <property type="evidence" value="ECO:0007669"/>
    <property type="project" value="TreeGrafter"/>
</dbReference>
<evidence type="ECO:0000256" key="2">
    <source>
        <dbReference type="SAM" id="Phobius"/>
    </source>
</evidence>
<dbReference type="RefSeq" id="XP_013172958.1">
    <property type="nucleotide sequence ID" value="XM_013317504.1"/>
</dbReference>
<dbReference type="InterPro" id="IPR036291">
    <property type="entry name" value="NAD(P)-bd_dom_sf"/>
</dbReference>
<accession>A0AAJ7EDH7</accession>
<keyword evidence="2" id="KW-0812">Transmembrane</keyword>
<gene>
    <name evidence="3" type="primary">LOC106121718</name>
</gene>
<dbReference type="KEGG" id="pxu:106121718"/>
<dbReference type="PANTHER" id="PTHR43313">
    <property type="entry name" value="SHORT-CHAIN DEHYDROGENASE/REDUCTASE FAMILY 9C"/>
    <property type="match status" value="1"/>
</dbReference>
<protein>
    <submittedName>
        <fullName evidence="3">Estradiol 17-beta-dehydrogenase 2</fullName>
    </submittedName>
</protein>
<dbReference type="InterPro" id="IPR002347">
    <property type="entry name" value="SDR_fam"/>
</dbReference>
<keyword evidence="2" id="KW-1133">Transmembrane helix</keyword>
<dbReference type="AlphaFoldDB" id="A0AAJ7EDH7"/>
<feature type="region of interest" description="Disordered" evidence="1">
    <location>
        <begin position="268"/>
        <end position="289"/>
    </location>
</feature>
<dbReference type="GeneID" id="106121718"/>